<evidence type="ECO:0000256" key="4">
    <source>
        <dbReference type="ARBA" id="ARBA00022840"/>
    </source>
</evidence>
<feature type="binding site" evidence="5">
    <location>
        <position position="148"/>
    </location>
    <ligand>
        <name>ATP</name>
        <dbReference type="ChEBI" id="CHEBI:30616"/>
    </ligand>
</feature>
<evidence type="ECO:0000259" key="7">
    <source>
        <dbReference type="PROSITE" id="PS50975"/>
    </source>
</evidence>
<protein>
    <recommendedName>
        <fullName evidence="5 6">N5-carboxyaminoimidazole ribonucleotide synthase</fullName>
        <shortName evidence="5 6">N5-CAIR synthase</shortName>
        <ecNumber evidence="5 6">6.3.4.18</ecNumber>
    </recommendedName>
    <alternativeName>
        <fullName evidence="5 6">5-(carboxyamino)imidazole ribonucleotide synthetase</fullName>
    </alternativeName>
</protein>
<comment type="function">
    <text evidence="6">Catalyzes the ATP-dependent conversion of 5-aminoimidazole ribonucleotide (AIR) and HCO(3)- to N5-carboxyaminoimidazole ribonucleotide (N5-CAIR).</text>
</comment>
<dbReference type="Gene3D" id="3.40.50.20">
    <property type="match status" value="1"/>
</dbReference>
<feature type="binding site" evidence="5">
    <location>
        <begin position="184"/>
        <end position="187"/>
    </location>
    <ligand>
        <name>ATP</name>
        <dbReference type="ChEBI" id="CHEBI:30616"/>
    </ligand>
</feature>
<dbReference type="EMBL" id="PDOD01000004">
    <property type="protein sequence ID" value="PYZ92228.1"/>
    <property type="molecule type" value="Genomic_DNA"/>
</dbReference>
<evidence type="ECO:0000256" key="6">
    <source>
        <dbReference type="RuleBase" id="RU361200"/>
    </source>
</evidence>
<dbReference type="PANTHER" id="PTHR11609:SF5">
    <property type="entry name" value="PHOSPHORIBOSYLAMINOIMIDAZOLE CARBOXYLASE"/>
    <property type="match status" value="1"/>
</dbReference>
<dbReference type="SUPFAM" id="SSF56059">
    <property type="entry name" value="Glutathione synthetase ATP-binding domain-like"/>
    <property type="match status" value="1"/>
</dbReference>
<dbReference type="GO" id="GO:0006189">
    <property type="term" value="P:'de novo' IMP biosynthetic process"/>
    <property type="evidence" value="ECO:0007669"/>
    <property type="project" value="UniProtKB-UniRule"/>
</dbReference>
<dbReference type="InterPro" id="IPR054350">
    <property type="entry name" value="PurT/PurK_preATP-grasp"/>
</dbReference>
<dbReference type="PROSITE" id="PS50975">
    <property type="entry name" value="ATP_GRASP"/>
    <property type="match status" value="1"/>
</dbReference>
<dbReference type="Proteomes" id="UP000248214">
    <property type="component" value="Unassembled WGS sequence"/>
</dbReference>
<dbReference type="Gene3D" id="3.30.470.20">
    <property type="entry name" value="ATP-grasp fold, B domain"/>
    <property type="match status" value="1"/>
</dbReference>
<comment type="function">
    <text evidence="5">Catalyzes the ATP-dependent conversion of 5-aminoimidazole ribonucleotide (AIR) and HCO(3)(-) to N5-carboxyaminoimidazole ribonucleotide (N5-CAIR).</text>
</comment>
<dbReference type="FunFam" id="3.40.50.20:FF:000016">
    <property type="entry name" value="N5-carboxyaminoimidazole ribonucleotide synthase"/>
    <property type="match status" value="1"/>
</dbReference>
<dbReference type="GO" id="GO:0046872">
    <property type="term" value="F:metal ion binding"/>
    <property type="evidence" value="ECO:0007669"/>
    <property type="project" value="InterPro"/>
</dbReference>
<feature type="binding site" evidence="5">
    <location>
        <begin position="269"/>
        <end position="270"/>
    </location>
    <ligand>
        <name>ATP</name>
        <dbReference type="ChEBI" id="CHEBI:30616"/>
    </ligand>
</feature>
<dbReference type="PANTHER" id="PTHR11609">
    <property type="entry name" value="PURINE BIOSYNTHESIS PROTEIN 6/7, PUR6/7"/>
    <property type="match status" value="1"/>
</dbReference>
<dbReference type="UniPathway" id="UPA00074">
    <property type="reaction ID" value="UER00942"/>
</dbReference>
<name>A0A323T9B9_9BACI</name>
<comment type="pathway">
    <text evidence="5 6">Purine metabolism; IMP biosynthesis via de novo pathway; 5-amino-1-(5-phospho-D-ribosyl)imidazole-4-carboxylate from 5-amino-1-(5-phospho-D-ribosyl)imidazole (N5-CAIR route): step 1/2.</text>
</comment>
<dbReference type="InterPro" id="IPR011054">
    <property type="entry name" value="Rudment_hybrid_motif"/>
</dbReference>
<feature type="binding site" evidence="5">
    <location>
        <position position="108"/>
    </location>
    <ligand>
        <name>ATP</name>
        <dbReference type="ChEBI" id="CHEBI:30616"/>
    </ligand>
</feature>
<comment type="catalytic activity">
    <reaction evidence="5 6">
        <text>5-amino-1-(5-phospho-beta-D-ribosyl)imidazole + hydrogencarbonate + ATP = 5-carboxyamino-1-(5-phospho-D-ribosyl)imidazole + ADP + phosphate + 2 H(+)</text>
        <dbReference type="Rhea" id="RHEA:19317"/>
        <dbReference type="ChEBI" id="CHEBI:15378"/>
        <dbReference type="ChEBI" id="CHEBI:17544"/>
        <dbReference type="ChEBI" id="CHEBI:30616"/>
        <dbReference type="ChEBI" id="CHEBI:43474"/>
        <dbReference type="ChEBI" id="CHEBI:58730"/>
        <dbReference type="ChEBI" id="CHEBI:137981"/>
        <dbReference type="ChEBI" id="CHEBI:456216"/>
        <dbReference type="EC" id="6.3.4.18"/>
    </reaction>
</comment>
<evidence type="ECO:0000256" key="5">
    <source>
        <dbReference type="HAMAP-Rule" id="MF_01928"/>
    </source>
</evidence>
<feature type="domain" description="ATP-grasp" evidence="7">
    <location>
        <begin position="112"/>
        <end position="299"/>
    </location>
</feature>
<dbReference type="GO" id="GO:0004638">
    <property type="term" value="F:phosphoribosylaminoimidazole carboxylase activity"/>
    <property type="evidence" value="ECO:0007669"/>
    <property type="project" value="InterPro"/>
</dbReference>
<accession>A0A323T9B9</accession>
<dbReference type="GO" id="GO:0005829">
    <property type="term" value="C:cytosol"/>
    <property type="evidence" value="ECO:0007669"/>
    <property type="project" value="TreeGrafter"/>
</dbReference>
<dbReference type="SUPFAM" id="SSF51246">
    <property type="entry name" value="Rudiment single hybrid motif"/>
    <property type="match status" value="1"/>
</dbReference>
<dbReference type="InterPro" id="IPR040686">
    <property type="entry name" value="PurK_C"/>
</dbReference>
<comment type="similarity">
    <text evidence="5 6">Belongs to the PurK/PurT family.</text>
</comment>
<dbReference type="AlphaFoldDB" id="A0A323T9B9"/>
<dbReference type="InterPro" id="IPR013815">
    <property type="entry name" value="ATP_grasp_subdomain_1"/>
</dbReference>
<keyword evidence="9" id="KW-1185">Reference proteome</keyword>
<gene>
    <name evidence="5 6" type="primary">purK</name>
    <name evidence="8" type="ORF">CR194_15430</name>
</gene>
<keyword evidence="1 5" id="KW-0436">Ligase</keyword>
<dbReference type="NCBIfam" id="NF004676">
    <property type="entry name" value="PRK06019.1-2"/>
    <property type="match status" value="1"/>
</dbReference>
<dbReference type="SUPFAM" id="SSF52440">
    <property type="entry name" value="PreATP-grasp domain"/>
    <property type="match status" value="1"/>
</dbReference>
<comment type="caution">
    <text evidence="8">The sequence shown here is derived from an EMBL/GenBank/DDBJ whole genome shotgun (WGS) entry which is preliminary data.</text>
</comment>
<dbReference type="InterPro" id="IPR011761">
    <property type="entry name" value="ATP-grasp"/>
</dbReference>
<dbReference type="NCBIfam" id="NF004679">
    <property type="entry name" value="PRK06019.1-5"/>
    <property type="match status" value="1"/>
</dbReference>
<dbReference type="NCBIfam" id="TIGR01161">
    <property type="entry name" value="purK"/>
    <property type="match status" value="1"/>
</dbReference>
<comment type="subunit">
    <text evidence="5 6">Homodimer.</text>
</comment>
<evidence type="ECO:0000256" key="3">
    <source>
        <dbReference type="ARBA" id="ARBA00022755"/>
    </source>
</evidence>
<dbReference type="Gene3D" id="3.30.1490.20">
    <property type="entry name" value="ATP-grasp fold, A domain"/>
    <property type="match status" value="1"/>
</dbReference>
<dbReference type="Pfam" id="PF22660">
    <property type="entry name" value="RS_preATP-grasp-like"/>
    <property type="match status" value="1"/>
</dbReference>
<reference evidence="8 9" key="1">
    <citation type="submission" date="2017-10" db="EMBL/GenBank/DDBJ databases">
        <title>Bacillus sp. nov., a halophilic bacterium isolated from a Keqin Lake.</title>
        <authorList>
            <person name="Wang H."/>
        </authorList>
    </citation>
    <scope>NUCLEOTIDE SEQUENCE [LARGE SCALE GENOMIC DNA]</scope>
    <source>
        <strain evidence="8 9">KQ-12</strain>
    </source>
</reference>
<dbReference type="InterPro" id="IPR005875">
    <property type="entry name" value="PurK"/>
</dbReference>
<proteinExistence type="inferred from homology"/>
<dbReference type="HAMAP" id="MF_01928">
    <property type="entry name" value="PurK"/>
    <property type="match status" value="1"/>
</dbReference>
<dbReference type="Pfam" id="PF17769">
    <property type="entry name" value="PurK_C"/>
    <property type="match status" value="1"/>
</dbReference>
<sequence length="378" mass="42006">MKNMRIEPGQTIGILGGGQLGRMMALSAKEMGYRVAVLEPTLDSPCGQVADYQVEGAYDDLEAAGKLAEICDVLTYEFENIDSKTATWLEQNMYLPQGSDLLEISQDRIHEKQAIKSFQVPVVRYRSVETANELQKAREALGLPAVLKTGRGGYDGKGQAVIHTNNDIPEAWNALQGKGPFVLESWVDFERELSVIVTRSTTGEMMTFPVAENVHKNGILHQTIVPARIPYEIEQQAIKVATHLAESFHLIGTLAVEMFVTDDQMVYVNELAPRPHNSGHFSINACETSQFEQHIRAICGLPLGSTKLLKPAVMVNILGEHTDSIVDELSNLPDGHLHLYGKKESRPGRKMGHITFLTNDMEQTLEEINQSPVWKEDK</sequence>
<feature type="binding site" evidence="5">
    <location>
        <position position="215"/>
    </location>
    <ligand>
        <name>ATP</name>
        <dbReference type="ChEBI" id="CHEBI:30616"/>
    </ligand>
</feature>
<organism evidence="8 9">
    <name type="scientific">Salipaludibacillus keqinensis</name>
    <dbReference type="NCBI Taxonomy" id="2045207"/>
    <lineage>
        <taxon>Bacteria</taxon>
        <taxon>Bacillati</taxon>
        <taxon>Bacillota</taxon>
        <taxon>Bacilli</taxon>
        <taxon>Bacillales</taxon>
        <taxon>Bacillaceae</taxon>
    </lineage>
</organism>
<dbReference type="Pfam" id="PF02222">
    <property type="entry name" value="ATP-grasp"/>
    <property type="match status" value="1"/>
</dbReference>
<evidence type="ECO:0000313" key="9">
    <source>
        <dbReference type="Proteomes" id="UP000248214"/>
    </source>
</evidence>
<dbReference type="GO" id="GO:0034028">
    <property type="term" value="F:5-(carboxyamino)imidazole ribonucleotide synthase activity"/>
    <property type="evidence" value="ECO:0007669"/>
    <property type="project" value="UniProtKB-UniRule"/>
</dbReference>
<keyword evidence="4 5" id="KW-0067">ATP-binding</keyword>
<evidence type="ECO:0000256" key="1">
    <source>
        <dbReference type="ARBA" id="ARBA00022598"/>
    </source>
</evidence>
<keyword evidence="2 5" id="KW-0547">Nucleotide-binding</keyword>
<dbReference type="EC" id="6.3.4.18" evidence="5 6"/>
<dbReference type="InterPro" id="IPR016185">
    <property type="entry name" value="PreATP-grasp_dom_sf"/>
</dbReference>
<dbReference type="RefSeq" id="WP_110610676.1">
    <property type="nucleotide sequence ID" value="NZ_PDOD01000004.1"/>
</dbReference>
<feature type="binding site" evidence="5">
    <location>
        <begin position="153"/>
        <end position="159"/>
    </location>
    <ligand>
        <name>ATP</name>
        <dbReference type="ChEBI" id="CHEBI:30616"/>
    </ligand>
</feature>
<evidence type="ECO:0000313" key="8">
    <source>
        <dbReference type="EMBL" id="PYZ92228.1"/>
    </source>
</evidence>
<evidence type="ECO:0000256" key="2">
    <source>
        <dbReference type="ARBA" id="ARBA00022741"/>
    </source>
</evidence>
<keyword evidence="3 5" id="KW-0658">Purine biosynthesis</keyword>
<dbReference type="OrthoDB" id="9804625at2"/>
<dbReference type="FunFam" id="3.30.1490.20:FF:000015">
    <property type="entry name" value="N5-carboxyaminoimidazole ribonucleotide synthase"/>
    <property type="match status" value="1"/>
</dbReference>
<dbReference type="NCBIfam" id="NF004675">
    <property type="entry name" value="PRK06019.1-1"/>
    <property type="match status" value="1"/>
</dbReference>
<dbReference type="GO" id="GO:0005524">
    <property type="term" value="F:ATP binding"/>
    <property type="evidence" value="ECO:0007669"/>
    <property type="project" value="UniProtKB-UniRule"/>
</dbReference>
<dbReference type="FunFam" id="3.30.470.20:FF:000029">
    <property type="entry name" value="N5-carboxyaminoimidazole ribonucleotide synthase"/>
    <property type="match status" value="1"/>
</dbReference>
<feature type="binding site" evidence="5">
    <location>
        <position position="192"/>
    </location>
    <ligand>
        <name>ATP</name>
        <dbReference type="ChEBI" id="CHEBI:30616"/>
    </ligand>
</feature>
<dbReference type="InterPro" id="IPR003135">
    <property type="entry name" value="ATP-grasp_carboxylate-amine"/>
</dbReference>